<sequence>MVAKRSSRDIRSESRLDVLHALLSAGTSTRGELAQTTGLSVATVATIVQDLRGEDLVADAGSSALGAGRPTTMLRVNGERGRILGIDVAETYVRAIVFDASLEEIGSVEVPMDESLPSAGSVTESIVRAVDTALREKAIDRERVLGAGIALPGLISAEESADAVAPRWAARNVEVLRQLRERIGLPLVVENPLKAIATAELWFGRGRTASSMVIANLGTGVGAGIVLEGKILRGATHSAGEWGHAVLVLDGRACRCGRRGCVEAYVGAPGIQVTLREIAPDHPLAIVPQREFVDGLASAHRKPGGDPVVDEVLTRTAHYLGVALGDLASIIDPEVLMLTGWTAWILGDDLVEPTKRELQRRAPVGATAPVDLGVSTVRGSSVAIGMATLAFERFLGDVGLSTTRLPLAL</sequence>
<dbReference type="Gene3D" id="3.30.420.40">
    <property type="match status" value="2"/>
</dbReference>
<comment type="caution">
    <text evidence="2">The sequence shown here is derived from an EMBL/GenBank/DDBJ whole genome shotgun (WGS) entry which is preliminary data.</text>
</comment>
<comment type="similarity">
    <text evidence="1">Belongs to the ROK (NagC/XylR) family.</text>
</comment>
<dbReference type="Proteomes" id="UP000295633">
    <property type="component" value="Unassembled WGS sequence"/>
</dbReference>
<dbReference type="Pfam" id="PF00480">
    <property type="entry name" value="ROK"/>
    <property type="match status" value="1"/>
</dbReference>
<evidence type="ECO:0000313" key="2">
    <source>
        <dbReference type="EMBL" id="TDL43531.1"/>
    </source>
</evidence>
<accession>A0A4R5YEK1</accession>
<dbReference type="SUPFAM" id="SSF46785">
    <property type="entry name" value="Winged helix' DNA-binding domain"/>
    <property type="match status" value="1"/>
</dbReference>
<reference evidence="2 3" key="1">
    <citation type="submission" date="2019-03" db="EMBL/GenBank/DDBJ databases">
        <title>Genome Sequencing and Assembly of Various Microbes Isolated from Partially Reclaimed Soil and Acid Mine Drainage (AMD) Site.</title>
        <authorList>
            <person name="Steinbock B."/>
            <person name="Bechtold R."/>
            <person name="Sevigny J.L."/>
            <person name="Thomas D."/>
            <person name="Cuthill L.R."/>
            <person name="Aveiro Johannsen E.J."/>
            <person name="Thomas K."/>
            <person name="Ghosh A."/>
        </authorList>
    </citation>
    <scope>NUCLEOTIDE SEQUENCE [LARGE SCALE GENOMIC DNA]</scope>
    <source>
        <strain evidence="2 3">F-B2</strain>
    </source>
</reference>
<dbReference type="InterPro" id="IPR036388">
    <property type="entry name" value="WH-like_DNA-bd_sf"/>
</dbReference>
<evidence type="ECO:0000313" key="3">
    <source>
        <dbReference type="Proteomes" id="UP000295633"/>
    </source>
</evidence>
<dbReference type="InterPro" id="IPR000600">
    <property type="entry name" value="ROK"/>
</dbReference>
<evidence type="ECO:0000256" key="1">
    <source>
        <dbReference type="ARBA" id="ARBA00006479"/>
    </source>
</evidence>
<dbReference type="SUPFAM" id="SSF53067">
    <property type="entry name" value="Actin-like ATPase domain"/>
    <property type="match status" value="1"/>
</dbReference>
<dbReference type="PROSITE" id="PS01125">
    <property type="entry name" value="ROK"/>
    <property type="match status" value="1"/>
</dbReference>
<dbReference type="EMBL" id="SMZX01000002">
    <property type="protein sequence ID" value="TDL43531.1"/>
    <property type="molecule type" value="Genomic_DNA"/>
</dbReference>
<dbReference type="PANTHER" id="PTHR18964:SF149">
    <property type="entry name" value="BIFUNCTIONAL UDP-N-ACETYLGLUCOSAMINE 2-EPIMERASE_N-ACETYLMANNOSAMINE KINASE"/>
    <property type="match status" value="1"/>
</dbReference>
<dbReference type="AlphaFoldDB" id="A0A4R5YEK1"/>
<gene>
    <name evidence="2" type="ORF">E2R54_09925</name>
</gene>
<organism evidence="2 3">
    <name type="scientific">Microbacterium oleivorans</name>
    <dbReference type="NCBI Taxonomy" id="273677"/>
    <lineage>
        <taxon>Bacteria</taxon>
        <taxon>Bacillati</taxon>
        <taxon>Actinomycetota</taxon>
        <taxon>Actinomycetes</taxon>
        <taxon>Micrococcales</taxon>
        <taxon>Microbacteriaceae</taxon>
        <taxon>Microbacterium</taxon>
    </lineage>
</organism>
<dbReference type="InterPro" id="IPR049874">
    <property type="entry name" value="ROK_cs"/>
</dbReference>
<dbReference type="Gene3D" id="1.10.10.10">
    <property type="entry name" value="Winged helix-like DNA-binding domain superfamily/Winged helix DNA-binding domain"/>
    <property type="match status" value="1"/>
</dbReference>
<dbReference type="InterPro" id="IPR036390">
    <property type="entry name" value="WH_DNA-bd_sf"/>
</dbReference>
<dbReference type="RefSeq" id="WP_133399623.1">
    <property type="nucleotide sequence ID" value="NZ_SMZX01000002.1"/>
</dbReference>
<dbReference type="InterPro" id="IPR043129">
    <property type="entry name" value="ATPase_NBD"/>
</dbReference>
<dbReference type="STRING" id="273677.BW34_00422"/>
<proteinExistence type="inferred from homology"/>
<dbReference type="PANTHER" id="PTHR18964">
    <property type="entry name" value="ROK (REPRESSOR, ORF, KINASE) FAMILY"/>
    <property type="match status" value="1"/>
</dbReference>
<name>A0A4R5YEK1_9MICO</name>
<protein>
    <submittedName>
        <fullName evidence="2">ROK family transcriptional regulator</fullName>
    </submittedName>
</protein>